<accession>A0A4Z2H2G0</accession>
<comment type="caution">
    <text evidence="1">The sequence shown here is derived from an EMBL/GenBank/DDBJ whole genome shotgun (WGS) entry which is preliminary data.</text>
</comment>
<organism evidence="1 2">
    <name type="scientific">Liparis tanakae</name>
    <name type="common">Tanaka's snailfish</name>
    <dbReference type="NCBI Taxonomy" id="230148"/>
    <lineage>
        <taxon>Eukaryota</taxon>
        <taxon>Metazoa</taxon>
        <taxon>Chordata</taxon>
        <taxon>Craniata</taxon>
        <taxon>Vertebrata</taxon>
        <taxon>Euteleostomi</taxon>
        <taxon>Actinopterygii</taxon>
        <taxon>Neopterygii</taxon>
        <taxon>Teleostei</taxon>
        <taxon>Neoteleostei</taxon>
        <taxon>Acanthomorphata</taxon>
        <taxon>Eupercaria</taxon>
        <taxon>Perciformes</taxon>
        <taxon>Cottioidei</taxon>
        <taxon>Cottales</taxon>
        <taxon>Liparidae</taxon>
        <taxon>Liparis</taxon>
    </lineage>
</organism>
<dbReference type="EMBL" id="SRLO01000355">
    <property type="protein sequence ID" value="TNN59485.1"/>
    <property type="molecule type" value="Genomic_DNA"/>
</dbReference>
<evidence type="ECO:0000313" key="1">
    <source>
        <dbReference type="EMBL" id="TNN59485.1"/>
    </source>
</evidence>
<reference evidence="1 2" key="1">
    <citation type="submission" date="2019-03" db="EMBL/GenBank/DDBJ databases">
        <title>First draft genome of Liparis tanakae, snailfish: a comprehensive survey of snailfish specific genes.</title>
        <authorList>
            <person name="Kim W."/>
            <person name="Song I."/>
            <person name="Jeong J.-H."/>
            <person name="Kim D."/>
            <person name="Kim S."/>
            <person name="Ryu S."/>
            <person name="Song J.Y."/>
            <person name="Lee S.K."/>
        </authorList>
    </citation>
    <scope>NUCLEOTIDE SEQUENCE [LARGE SCALE GENOMIC DNA]</scope>
    <source>
        <tissue evidence="1">Muscle</tissue>
    </source>
</reference>
<sequence length="236" mass="25678">MAGQHEVLSVCVYKRQREDPPCRVKQGPGVMKASGNVTVNFRLIGHSQMDKLMSSHLETCCSVLGPSLDEPSPKLQRKVTSVPTLSRQLTATVWFCRTDGRWTSRLSLTDLWTTSGNTSEVREVRPLLRLIPALSSKLKVQITPDPIRLAGPTTSSPPEELPCRTAAECCLQRDRLSQVCCLHSPTAAAPLWERDAGGDTRGSMKHRDHRAVCRGLRDGEVEAGGGCGEGVGHADA</sequence>
<dbReference type="AlphaFoldDB" id="A0A4Z2H2G0"/>
<dbReference type="Proteomes" id="UP000314294">
    <property type="component" value="Unassembled WGS sequence"/>
</dbReference>
<keyword evidence="2" id="KW-1185">Reference proteome</keyword>
<gene>
    <name evidence="1" type="ORF">EYF80_030300</name>
</gene>
<proteinExistence type="predicted"/>
<name>A0A4Z2H2G0_9TELE</name>
<protein>
    <submittedName>
        <fullName evidence="1">Uncharacterized protein</fullName>
    </submittedName>
</protein>
<evidence type="ECO:0000313" key="2">
    <source>
        <dbReference type="Proteomes" id="UP000314294"/>
    </source>
</evidence>